<evidence type="ECO:0000256" key="1">
    <source>
        <dbReference type="ARBA" id="ARBA00022659"/>
    </source>
</evidence>
<keyword evidence="1 5" id="KW-0768">Sushi</keyword>
<dbReference type="CDD" id="cd00033">
    <property type="entry name" value="CCP"/>
    <property type="match status" value="2"/>
</dbReference>
<evidence type="ECO:0000256" key="6">
    <source>
        <dbReference type="SAM" id="SignalP"/>
    </source>
</evidence>
<dbReference type="InterPro" id="IPR000436">
    <property type="entry name" value="Sushi_SCR_CCP_dom"/>
</dbReference>
<keyword evidence="3" id="KW-1015">Disulfide bond</keyword>
<dbReference type="SUPFAM" id="SSF49785">
    <property type="entry name" value="Galactose-binding domain-like"/>
    <property type="match status" value="1"/>
</dbReference>
<keyword evidence="2" id="KW-0677">Repeat</keyword>
<evidence type="ECO:0000313" key="8">
    <source>
        <dbReference type="EMBL" id="KAL3868072.1"/>
    </source>
</evidence>
<feature type="chain" id="PRO_5044773502" description="Sushi domain-containing protein" evidence="6">
    <location>
        <begin position="26"/>
        <end position="393"/>
    </location>
</feature>
<dbReference type="InterPro" id="IPR050350">
    <property type="entry name" value="Compl-Cell_Adhes-Reg"/>
</dbReference>
<dbReference type="SMART" id="SM00032">
    <property type="entry name" value="CCP"/>
    <property type="match status" value="3"/>
</dbReference>
<feature type="domain" description="Sushi" evidence="7">
    <location>
        <begin position="315"/>
        <end position="380"/>
    </location>
</feature>
<sequence length="393" mass="43968">MQRPMFKRKVLILVVCLSDIARCQYRTFGENVALLKPASQSSTYKENGFMFNASLGVDGNISTNFDRDKTCSHTNAGQTSAWWTVDLQGFFFIKFMRIYQLINRPIYSRLDGAELYVLVEDSIWQQIQFDSNFPPEMFDVNVTLDKRISSIKLNNTKLTSTTHETFISICELEAFEVLACSPFTVRNGIVRVVKLGDSKQNCTYGTQLNVTCETGYQLSENRTSLTEADIIIECLGTKTWSRNLTCSVIDCGHPKGLPDHSEVTITPGIYGNTTYNATMTIRCNEGYNYSLQSSEPLRCDANGSWKESLGNCNVVQCGQLIGLPENSTFTSKLGLAGNTSYNTTVTIECNAGFRYTHPGKETIRCNIDGKWSSIQGTCEGDIQLLSQTDYCHK</sequence>
<name>A0ABD3W5P1_SINWO</name>
<evidence type="ECO:0000256" key="4">
    <source>
        <dbReference type="ARBA" id="ARBA00023180"/>
    </source>
</evidence>
<dbReference type="Gene3D" id="2.60.120.260">
    <property type="entry name" value="Galactose-binding domain-like"/>
    <property type="match status" value="1"/>
</dbReference>
<accession>A0ABD3W5P1</accession>
<organism evidence="8 9">
    <name type="scientific">Sinanodonta woodiana</name>
    <name type="common">Chinese pond mussel</name>
    <name type="synonym">Anodonta woodiana</name>
    <dbReference type="NCBI Taxonomy" id="1069815"/>
    <lineage>
        <taxon>Eukaryota</taxon>
        <taxon>Metazoa</taxon>
        <taxon>Spiralia</taxon>
        <taxon>Lophotrochozoa</taxon>
        <taxon>Mollusca</taxon>
        <taxon>Bivalvia</taxon>
        <taxon>Autobranchia</taxon>
        <taxon>Heteroconchia</taxon>
        <taxon>Palaeoheterodonta</taxon>
        <taxon>Unionida</taxon>
        <taxon>Unionoidea</taxon>
        <taxon>Unionidae</taxon>
        <taxon>Unioninae</taxon>
        <taxon>Sinanodonta</taxon>
    </lineage>
</organism>
<dbReference type="InterPro" id="IPR008979">
    <property type="entry name" value="Galactose-bd-like_sf"/>
</dbReference>
<feature type="domain" description="Sushi" evidence="7">
    <location>
        <begin position="249"/>
        <end position="314"/>
    </location>
</feature>
<dbReference type="Pfam" id="PF00084">
    <property type="entry name" value="Sushi"/>
    <property type="match status" value="3"/>
</dbReference>
<dbReference type="PANTHER" id="PTHR19325">
    <property type="entry name" value="COMPLEMENT COMPONENT-RELATED SUSHI DOMAIN-CONTAINING"/>
    <property type="match status" value="1"/>
</dbReference>
<evidence type="ECO:0000313" key="9">
    <source>
        <dbReference type="Proteomes" id="UP001634394"/>
    </source>
</evidence>
<dbReference type="Proteomes" id="UP001634394">
    <property type="component" value="Unassembled WGS sequence"/>
</dbReference>
<protein>
    <recommendedName>
        <fullName evidence="7">Sushi domain-containing protein</fullName>
    </recommendedName>
</protein>
<comment type="caution">
    <text evidence="5">Lacks conserved residue(s) required for the propagation of feature annotation.</text>
</comment>
<evidence type="ECO:0000256" key="2">
    <source>
        <dbReference type="ARBA" id="ARBA00022737"/>
    </source>
</evidence>
<dbReference type="AlphaFoldDB" id="A0ABD3W5P1"/>
<dbReference type="InterPro" id="IPR035976">
    <property type="entry name" value="Sushi/SCR/CCP_sf"/>
</dbReference>
<gene>
    <name evidence="8" type="ORF">ACJMK2_040909</name>
</gene>
<keyword evidence="9" id="KW-1185">Reference proteome</keyword>
<feature type="signal peptide" evidence="6">
    <location>
        <begin position="1"/>
        <end position="25"/>
    </location>
</feature>
<keyword evidence="4" id="KW-0325">Glycoprotein</keyword>
<evidence type="ECO:0000256" key="3">
    <source>
        <dbReference type="ARBA" id="ARBA00023157"/>
    </source>
</evidence>
<comment type="caution">
    <text evidence="8">The sequence shown here is derived from an EMBL/GenBank/DDBJ whole genome shotgun (WGS) entry which is preliminary data.</text>
</comment>
<reference evidence="8 9" key="1">
    <citation type="submission" date="2024-11" db="EMBL/GenBank/DDBJ databases">
        <title>Chromosome-level genome assembly of the freshwater bivalve Anodonta woodiana.</title>
        <authorList>
            <person name="Chen X."/>
        </authorList>
    </citation>
    <scope>NUCLEOTIDE SEQUENCE [LARGE SCALE GENOMIC DNA]</scope>
    <source>
        <strain evidence="8">MN2024</strain>
        <tissue evidence="8">Gills</tissue>
    </source>
</reference>
<dbReference type="SUPFAM" id="SSF57535">
    <property type="entry name" value="Complement control module/SCR domain"/>
    <property type="match status" value="3"/>
</dbReference>
<evidence type="ECO:0000259" key="7">
    <source>
        <dbReference type="PROSITE" id="PS50923"/>
    </source>
</evidence>
<dbReference type="PANTHER" id="PTHR19325:SF575">
    <property type="entry name" value="LOCOMOTION-RELATED PROTEIN HIKARU GENKI"/>
    <property type="match status" value="1"/>
</dbReference>
<dbReference type="EMBL" id="JBJQND010000008">
    <property type="protein sequence ID" value="KAL3868072.1"/>
    <property type="molecule type" value="Genomic_DNA"/>
</dbReference>
<dbReference type="PROSITE" id="PS50923">
    <property type="entry name" value="SUSHI"/>
    <property type="match status" value="2"/>
</dbReference>
<dbReference type="Gene3D" id="2.10.70.10">
    <property type="entry name" value="Complement Module, domain 1"/>
    <property type="match status" value="3"/>
</dbReference>
<evidence type="ECO:0000256" key="5">
    <source>
        <dbReference type="PROSITE-ProRule" id="PRU00302"/>
    </source>
</evidence>
<keyword evidence="6" id="KW-0732">Signal</keyword>
<proteinExistence type="predicted"/>